<reference evidence="3 4" key="1">
    <citation type="submission" date="2023-10" db="EMBL/GenBank/DDBJ databases">
        <title>Complete genome sequence of a Sphingomonadaceae bacterium.</title>
        <authorList>
            <person name="Yan C."/>
        </authorList>
    </citation>
    <scope>NUCLEOTIDE SEQUENCE [LARGE SCALE GENOMIC DNA]</scope>
    <source>
        <strain evidence="3 4">SCSIO 66989</strain>
    </source>
</reference>
<evidence type="ECO:0000313" key="3">
    <source>
        <dbReference type="EMBL" id="WOE74540.1"/>
    </source>
</evidence>
<protein>
    <submittedName>
        <fullName evidence="3">Photosynthetic complex putative assembly protein PuhB</fullName>
    </submittedName>
</protein>
<dbReference type="EMBL" id="CP136594">
    <property type="protein sequence ID" value="WOE74540.1"/>
    <property type="molecule type" value="Genomic_DNA"/>
</dbReference>
<dbReference type="Proteomes" id="UP001302429">
    <property type="component" value="Chromosome"/>
</dbReference>
<dbReference type="NCBIfam" id="NF040894">
    <property type="entry name" value="puhB_PGC"/>
    <property type="match status" value="1"/>
</dbReference>
<accession>A0AA97I1B1</accession>
<gene>
    <name evidence="3" type="primary">puhB</name>
    <name evidence="3" type="ORF">RB602_11880</name>
</gene>
<dbReference type="RefSeq" id="WP_317080796.1">
    <property type="nucleotide sequence ID" value="NZ_CP136594.1"/>
</dbReference>
<dbReference type="Pfam" id="PF03703">
    <property type="entry name" value="bPH_2"/>
    <property type="match status" value="1"/>
</dbReference>
<keyword evidence="1" id="KW-1133">Transmembrane helix</keyword>
<evidence type="ECO:0000256" key="1">
    <source>
        <dbReference type="SAM" id="Phobius"/>
    </source>
</evidence>
<feature type="domain" description="YdbS-like PH" evidence="2">
    <location>
        <begin position="86"/>
        <end position="168"/>
    </location>
</feature>
<keyword evidence="1" id="KW-0812">Transmembrane</keyword>
<keyword evidence="4" id="KW-1185">Reference proteome</keyword>
<organism evidence="3 4">
    <name type="scientific">Alterisphingorhabdus coralli</name>
    <dbReference type="NCBI Taxonomy" id="3071408"/>
    <lineage>
        <taxon>Bacteria</taxon>
        <taxon>Pseudomonadati</taxon>
        <taxon>Pseudomonadota</taxon>
        <taxon>Alphaproteobacteria</taxon>
        <taxon>Sphingomonadales</taxon>
        <taxon>Sphingomonadaceae</taxon>
        <taxon>Alterisphingorhabdus (ex Yan et al. 2024)</taxon>
    </lineage>
</organism>
<feature type="transmembrane region" description="Helical" evidence="1">
    <location>
        <begin position="38"/>
        <end position="57"/>
    </location>
</feature>
<proteinExistence type="predicted"/>
<evidence type="ECO:0000259" key="2">
    <source>
        <dbReference type="Pfam" id="PF03703"/>
    </source>
</evidence>
<dbReference type="InterPro" id="IPR054839">
    <property type="entry name" value="puhB_PGC"/>
</dbReference>
<dbReference type="AlphaFoldDB" id="A0AA97I1B1"/>
<sequence length="203" mass="22235">MSEYDSEPIPGLPEELPQDEYIIWQGSPDWKVMAKTALHIRIALAFVIVFSVITATQTSLSTGLVLLGVGALSIGIFVSYLVLVERTTLYTLTNKRVVLRSGVALNYCLNLPLTRIEAADLKLLGDDFGSIALQLEGTPKIGYFMLWPHATSLSIIRPRPMIRAIAEAPKVARMLFEATSKLQDIAPKTEAETDNVPLKGLPA</sequence>
<name>A0AA97I1B1_9SPHN</name>
<keyword evidence="1" id="KW-0472">Membrane</keyword>
<dbReference type="KEGG" id="acoa:RB602_11880"/>
<dbReference type="InterPro" id="IPR005182">
    <property type="entry name" value="YdbS-like_PH"/>
</dbReference>
<evidence type="ECO:0000313" key="4">
    <source>
        <dbReference type="Proteomes" id="UP001302429"/>
    </source>
</evidence>
<feature type="transmembrane region" description="Helical" evidence="1">
    <location>
        <begin position="63"/>
        <end position="83"/>
    </location>
</feature>